<accession>A0A821XRS5</accession>
<dbReference type="Gene3D" id="1.25.10.10">
    <property type="entry name" value="Leucine-rich Repeat Variant"/>
    <property type="match status" value="1"/>
</dbReference>
<dbReference type="InterPro" id="IPR011989">
    <property type="entry name" value="ARM-like"/>
</dbReference>
<dbReference type="AlphaFoldDB" id="A0A821XRS5"/>
<keyword evidence="2" id="KW-1185">Reference proteome</keyword>
<organism evidence="1 2">
    <name type="scientific">Rotaria socialis</name>
    <dbReference type="NCBI Taxonomy" id="392032"/>
    <lineage>
        <taxon>Eukaryota</taxon>
        <taxon>Metazoa</taxon>
        <taxon>Spiralia</taxon>
        <taxon>Gnathifera</taxon>
        <taxon>Rotifera</taxon>
        <taxon>Eurotatoria</taxon>
        <taxon>Bdelloidea</taxon>
        <taxon>Philodinida</taxon>
        <taxon>Philodinidae</taxon>
        <taxon>Rotaria</taxon>
    </lineage>
</organism>
<sequence>MVINRLINLLWDWDPRVRKNAYEALRNMGAKAATNQIIGDLLDRLDIEKDDIEINFAVNALENALHY</sequence>
<evidence type="ECO:0000313" key="2">
    <source>
        <dbReference type="Proteomes" id="UP000663873"/>
    </source>
</evidence>
<dbReference type="InterPro" id="IPR016024">
    <property type="entry name" value="ARM-type_fold"/>
</dbReference>
<proteinExistence type="predicted"/>
<evidence type="ECO:0000313" key="1">
    <source>
        <dbReference type="EMBL" id="CAF4947935.1"/>
    </source>
</evidence>
<name>A0A821XRS5_9BILA</name>
<feature type="non-terminal residue" evidence="1">
    <location>
        <position position="67"/>
    </location>
</feature>
<gene>
    <name evidence="1" type="ORF">UJA718_LOCUS47617</name>
</gene>
<comment type="caution">
    <text evidence="1">The sequence shown here is derived from an EMBL/GenBank/DDBJ whole genome shotgun (WGS) entry which is preliminary data.</text>
</comment>
<protein>
    <submittedName>
        <fullName evidence="1">Uncharacterized protein</fullName>
    </submittedName>
</protein>
<dbReference type="SUPFAM" id="SSF48371">
    <property type="entry name" value="ARM repeat"/>
    <property type="match status" value="1"/>
</dbReference>
<dbReference type="Proteomes" id="UP000663873">
    <property type="component" value="Unassembled WGS sequence"/>
</dbReference>
<reference evidence="1" key="1">
    <citation type="submission" date="2021-02" db="EMBL/GenBank/DDBJ databases">
        <authorList>
            <person name="Nowell W R."/>
        </authorList>
    </citation>
    <scope>NUCLEOTIDE SEQUENCE</scope>
</reference>
<dbReference type="EMBL" id="CAJOBP010091153">
    <property type="protein sequence ID" value="CAF4947935.1"/>
    <property type="molecule type" value="Genomic_DNA"/>
</dbReference>